<keyword evidence="8" id="KW-0902">Two-component regulatory system</keyword>
<feature type="non-terminal residue" evidence="14">
    <location>
        <position position="1"/>
    </location>
</feature>
<dbReference type="CDD" id="cd16922">
    <property type="entry name" value="HATPase_EvgS-ArcB-TorS-like"/>
    <property type="match status" value="1"/>
</dbReference>
<gene>
    <name evidence="14" type="ORF">LCGC14_2109160</name>
</gene>
<dbReference type="EMBL" id="LAZR01026021">
    <property type="protein sequence ID" value="KKL70012.1"/>
    <property type="molecule type" value="Genomic_DNA"/>
</dbReference>
<evidence type="ECO:0000259" key="12">
    <source>
        <dbReference type="PROSITE" id="PS50110"/>
    </source>
</evidence>
<evidence type="ECO:0000256" key="9">
    <source>
        <dbReference type="ARBA" id="ARBA00023136"/>
    </source>
</evidence>
<dbReference type="Gene3D" id="3.30.565.10">
    <property type="entry name" value="Histidine kinase-like ATPase, C-terminal domain"/>
    <property type="match status" value="1"/>
</dbReference>
<keyword evidence="2" id="KW-1003">Cell membrane</keyword>
<evidence type="ECO:0000256" key="4">
    <source>
        <dbReference type="ARBA" id="ARBA00022692"/>
    </source>
</evidence>
<evidence type="ECO:0000256" key="8">
    <source>
        <dbReference type="ARBA" id="ARBA00023012"/>
    </source>
</evidence>
<dbReference type="SUPFAM" id="SSF55874">
    <property type="entry name" value="ATPase domain of HSP90 chaperone/DNA topoisomerase II/histidine kinase"/>
    <property type="match status" value="1"/>
</dbReference>
<dbReference type="CDD" id="cd17546">
    <property type="entry name" value="REC_hyHK_CKI1_RcsC-like"/>
    <property type="match status" value="1"/>
</dbReference>
<dbReference type="PROSITE" id="PS50894">
    <property type="entry name" value="HPT"/>
    <property type="match status" value="1"/>
</dbReference>
<comment type="caution">
    <text evidence="14">The sequence shown here is derived from an EMBL/GenBank/DDBJ whole genome shotgun (WGS) entry which is preliminary data.</text>
</comment>
<organism evidence="14">
    <name type="scientific">marine sediment metagenome</name>
    <dbReference type="NCBI Taxonomy" id="412755"/>
    <lineage>
        <taxon>unclassified sequences</taxon>
        <taxon>metagenomes</taxon>
        <taxon>ecological metagenomes</taxon>
    </lineage>
</organism>
<proteinExistence type="predicted"/>
<dbReference type="FunFam" id="3.30.565.10:FF:000010">
    <property type="entry name" value="Sensor histidine kinase RcsC"/>
    <property type="match status" value="1"/>
</dbReference>
<name>A0A0F9H3X9_9ZZZZ</name>
<keyword evidence="10" id="KW-0175">Coiled coil</keyword>
<reference evidence="14" key="1">
    <citation type="journal article" date="2015" name="Nature">
        <title>Complex archaea that bridge the gap between prokaryotes and eukaryotes.</title>
        <authorList>
            <person name="Spang A."/>
            <person name="Saw J.H."/>
            <person name="Jorgensen S.L."/>
            <person name="Zaremba-Niedzwiedzka K."/>
            <person name="Martijn J."/>
            <person name="Lind A.E."/>
            <person name="van Eijk R."/>
            <person name="Schleper C."/>
            <person name="Guy L."/>
            <person name="Ettema T.J."/>
        </authorList>
    </citation>
    <scope>NUCLEOTIDE SEQUENCE</scope>
</reference>
<dbReference type="InterPro" id="IPR008207">
    <property type="entry name" value="Sig_transdc_His_kin_Hpt_dom"/>
</dbReference>
<dbReference type="GO" id="GO:0016772">
    <property type="term" value="F:transferase activity, transferring phosphorus-containing groups"/>
    <property type="evidence" value="ECO:0007669"/>
    <property type="project" value="InterPro"/>
</dbReference>
<dbReference type="Pfam" id="PF01627">
    <property type="entry name" value="Hpt"/>
    <property type="match status" value="1"/>
</dbReference>
<dbReference type="InterPro" id="IPR036890">
    <property type="entry name" value="HATPase_C_sf"/>
</dbReference>
<dbReference type="Pfam" id="PF02518">
    <property type="entry name" value="HATPase_c"/>
    <property type="match status" value="1"/>
</dbReference>
<evidence type="ECO:0000313" key="14">
    <source>
        <dbReference type="EMBL" id="KKL70012.1"/>
    </source>
</evidence>
<dbReference type="SMART" id="SM00448">
    <property type="entry name" value="REC"/>
    <property type="match status" value="1"/>
</dbReference>
<dbReference type="PRINTS" id="PR00344">
    <property type="entry name" value="BCTRLSENSOR"/>
</dbReference>
<dbReference type="PANTHER" id="PTHR45339">
    <property type="entry name" value="HYBRID SIGNAL TRANSDUCTION HISTIDINE KINASE J"/>
    <property type="match status" value="1"/>
</dbReference>
<evidence type="ECO:0000256" key="1">
    <source>
        <dbReference type="ARBA" id="ARBA00004651"/>
    </source>
</evidence>
<comment type="subcellular location">
    <subcellularLocation>
        <location evidence="1">Cell membrane</location>
        <topology evidence="1">Multi-pass membrane protein</topology>
    </subcellularLocation>
</comment>
<dbReference type="InterPro" id="IPR005467">
    <property type="entry name" value="His_kinase_dom"/>
</dbReference>
<dbReference type="PROSITE" id="PS50110">
    <property type="entry name" value="RESPONSE_REGULATORY"/>
    <property type="match status" value="1"/>
</dbReference>
<dbReference type="AlphaFoldDB" id="A0A0F9H3X9"/>
<feature type="domain" description="Histidine kinase" evidence="11">
    <location>
        <begin position="1"/>
        <end position="194"/>
    </location>
</feature>
<feature type="domain" description="HPt" evidence="13">
    <location>
        <begin position="390"/>
        <end position="487"/>
    </location>
</feature>
<accession>A0A0F9H3X9</accession>
<dbReference type="SUPFAM" id="SSF52172">
    <property type="entry name" value="CheY-like"/>
    <property type="match status" value="1"/>
</dbReference>
<evidence type="ECO:0000256" key="6">
    <source>
        <dbReference type="ARBA" id="ARBA00022840"/>
    </source>
</evidence>
<dbReference type="InterPro" id="IPR001789">
    <property type="entry name" value="Sig_transdc_resp-reg_receiver"/>
</dbReference>
<feature type="domain" description="Response regulatory" evidence="12">
    <location>
        <begin position="237"/>
        <end position="356"/>
    </location>
</feature>
<dbReference type="GO" id="GO:0005886">
    <property type="term" value="C:plasma membrane"/>
    <property type="evidence" value="ECO:0007669"/>
    <property type="project" value="UniProtKB-SubCell"/>
</dbReference>
<evidence type="ECO:0000256" key="7">
    <source>
        <dbReference type="ARBA" id="ARBA00022989"/>
    </source>
</evidence>
<keyword evidence="5" id="KW-0547">Nucleotide-binding</keyword>
<dbReference type="PANTHER" id="PTHR45339:SF1">
    <property type="entry name" value="HYBRID SIGNAL TRANSDUCTION HISTIDINE KINASE J"/>
    <property type="match status" value="1"/>
</dbReference>
<evidence type="ECO:0000256" key="10">
    <source>
        <dbReference type="SAM" id="Coils"/>
    </source>
</evidence>
<dbReference type="SUPFAM" id="SSF47226">
    <property type="entry name" value="Histidine-containing phosphotransfer domain, HPT domain"/>
    <property type="match status" value="1"/>
</dbReference>
<keyword evidence="9" id="KW-0472">Membrane</keyword>
<dbReference type="SMART" id="SM00387">
    <property type="entry name" value="HATPase_c"/>
    <property type="match status" value="1"/>
</dbReference>
<protein>
    <recommendedName>
        <fullName evidence="15">Histidine kinase</fullName>
    </recommendedName>
</protein>
<dbReference type="InterPro" id="IPR036641">
    <property type="entry name" value="HPT_dom_sf"/>
</dbReference>
<evidence type="ECO:0000259" key="13">
    <source>
        <dbReference type="PROSITE" id="PS50894"/>
    </source>
</evidence>
<keyword evidence="4" id="KW-0812">Transmembrane</keyword>
<keyword evidence="7" id="KW-1133">Transmembrane helix</keyword>
<dbReference type="Pfam" id="PF00072">
    <property type="entry name" value="Response_reg"/>
    <property type="match status" value="1"/>
</dbReference>
<sequence>IVRQSADLLMGLLNDVLDISKIEAGRMELENASFGMRSLIEDLRHSMLPQARAKGLEFHCRLSEDTPDMLNGDSGRLMQVLLNLLDNAIKFTEKGSVTLEVTLAGGKAGMQADSDSVSIRFRVTDTGIGIERDKIESVFHSFTQADGSTTRQYGGSGLGLAISSQIVRLMHGELVVESSTGAGSTFSFKAEFGPEHSEGEEGPGLGLAVAEEPSVSAVSAGSAGYATDEKTGAKGLNILLAEDNAINQLFATKSLEKAGHTVTCVNNGMDVLKELEKDRFDVLLMDIQMPKMDGFEATRHIRSHHGNRFDPNIPIVALTAYAMSDDRAKCLNSGMDWYLSKPFKASSLTEAVESVARGEGLSGEVTGANSWVADGSSINLEAALGLMDGDEEVLRQIMIEFVQKMPLQIQQLEESIKLKSAREITRKAHSIKSALGSVGAITAKDFAHSVERNAEELNLAGAADAFESLKEEVARAITEAQRMLKEKSLL</sequence>
<dbReference type="GO" id="GO:0000160">
    <property type="term" value="P:phosphorelay signal transduction system"/>
    <property type="evidence" value="ECO:0007669"/>
    <property type="project" value="UniProtKB-KW"/>
</dbReference>
<evidence type="ECO:0000256" key="5">
    <source>
        <dbReference type="ARBA" id="ARBA00022741"/>
    </source>
</evidence>
<keyword evidence="3" id="KW-0597">Phosphoprotein</keyword>
<evidence type="ECO:0000259" key="11">
    <source>
        <dbReference type="PROSITE" id="PS50109"/>
    </source>
</evidence>
<dbReference type="InterPro" id="IPR003594">
    <property type="entry name" value="HATPase_dom"/>
</dbReference>
<dbReference type="InterPro" id="IPR011006">
    <property type="entry name" value="CheY-like_superfamily"/>
</dbReference>
<dbReference type="Gene3D" id="3.40.50.2300">
    <property type="match status" value="1"/>
</dbReference>
<dbReference type="GO" id="GO:0005524">
    <property type="term" value="F:ATP binding"/>
    <property type="evidence" value="ECO:0007669"/>
    <property type="project" value="UniProtKB-KW"/>
</dbReference>
<evidence type="ECO:0000256" key="3">
    <source>
        <dbReference type="ARBA" id="ARBA00022553"/>
    </source>
</evidence>
<dbReference type="InterPro" id="IPR004358">
    <property type="entry name" value="Sig_transdc_His_kin-like_C"/>
</dbReference>
<dbReference type="Gene3D" id="1.20.120.160">
    <property type="entry name" value="HPT domain"/>
    <property type="match status" value="1"/>
</dbReference>
<evidence type="ECO:0000256" key="2">
    <source>
        <dbReference type="ARBA" id="ARBA00022475"/>
    </source>
</evidence>
<dbReference type="SMART" id="SM00073">
    <property type="entry name" value="HPT"/>
    <property type="match status" value="1"/>
</dbReference>
<dbReference type="CDD" id="cd00088">
    <property type="entry name" value="HPT"/>
    <property type="match status" value="1"/>
</dbReference>
<feature type="coiled-coil region" evidence="10">
    <location>
        <begin position="459"/>
        <end position="486"/>
    </location>
</feature>
<dbReference type="PROSITE" id="PS50109">
    <property type="entry name" value="HIS_KIN"/>
    <property type="match status" value="1"/>
</dbReference>
<evidence type="ECO:0008006" key="15">
    <source>
        <dbReference type="Google" id="ProtNLM"/>
    </source>
</evidence>
<keyword evidence="6" id="KW-0067">ATP-binding</keyword>